<dbReference type="AlphaFoldDB" id="A0AAD4D2S5"/>
<keyword evidence="3" id="KW-1185">Reference proteome</keyword>
<dbReference type="EMBL" id="JAAAIL010002179">
    <property type="protein sequence ID" value="KAG0259593.1"/>
    <property type="molecule type" value="Genomic_DNA"/>
</dbReference>
<dbReference type="SUPFAM" id="SSF81631">
    <property type="entry name" value="PAP/OAS1 substrate-binding domain"/>
    <property type="match status" value="1"/>
</dbReference>
<evidence type="ECO:0000256" key="1">
    <source>
        <dbReference type="SAM" id="MobiDB-lite"/>
    </source>
</evidence>
<feature type="region of interest" description="Disordered" evidence="1">
    <location>
        <begin position="91"/>
        <end position="136"/>
    </location>
</feature>
<reference evidence="2" key="1">
    <citation type="journal article" date="2020" name="Fungal Divers.">
        <title>Resolving the Mortierellaceae phylogeny through synthesis of multi-gene phylogenetics and phylogenomics.</title>
        <authorList>
            <person name="Vandepol N."/>
            <person name="Liber J."/>
            <person name="Desiro A."/>
            <person name="Na H."/>
            <person name="Kennedy M."/>
            <person name="Barry K."/>
            <person name="Grigoriev I.V."/>
            <person name="Miller A.N."/>
            <person name="O'Donnell K."/>
            <person name="Stajich J.E."/>
            <person name="Bonito G."/>
        </authorList>
    </citation>
    <scope>NUCLEOTIDE SEQUENCE</scope>
    <source>
        <strain evidence="2">NRRL 28262</strain>
    </source>
</reference>
<gene>
    <name evidence="2" type="ORF">BGZ95_004624</name>
</gene>
<evidence type="ECO:0000313" key="2">
    <source>
        <dbReference type="EMBL" id="KAG0259593.1"/>
    </source>
</evidence>
<feature type="compositionally biased region" description="Acidic residues" evidence="1">
    <location>
        <begin position="124"/>
        <end position="136"/>
    </location>
</feature>
<dbReference type="Proteomes" id="UP001194580">
    <property type="component" value="Unassembled WGS sequence"/>
</dbReference>
<protein>
    <submittedName>
        <fullName evidence="2">Uncharacterized protein</fullName>
    </submittedName>
</protein>
<comment type="caution">
    <text evidence="2">The sequence shown here is derived from an EMBL/GenBank/DDBJ whole genome shotgun (WGS) entry which is preliminary data.</text>
</comment>
<proteinExistence type="predicted"/>
<evidence type="ECO:0000313" key="3">
    <source>
        <dbReference type="Proteomes" id="UP001194580"/>
    </source>
</evidence>
<name>A0AAD4D2S5_9FUNG</name>
<organism evidence="2 3">
    <name type="scientific">Linnemannia exigua</name>
    <dbReference type="NCBI Taxonomy" id="604196"/>
    <lineage>
        <taxon>Eukaryota</taxon>
        <taxon>Fungi</taxon>
        <taxon>Fungi incertae sedis</taxon>
        <taxon>Mucoromycota</taxon>
        <taxon>Mortierellomycotina</taxon>
        <taxon>Mortierellomycetes</taxon>
        <taxon>Mortierellales</taxon>
        <taxon>Mortierellaceae</taxon>
        <taxon>Linnemannia</taxon>
    </lineage>
</organism>
<accession>A0AAD4D2S5</accession>
<sequence length="136" mass="15345">MIPSLLSLEHLLINFFKWTATEFKEWDTCVHIPKNPGWSPKGPAPLDVFTGLIIQYPFVLHLNLTSQCARWGFMPTSKTFQRANERLSGGWGLRKRSKEGGDVVGGEESKQKAEKFSSVASGCTEEEEEEEGRDRT</sequence>